<dbReference type="STRING" id="234267.Acid_0574"/>
<dbReference type="Gene3D" id="3.40.50.720">
    <property type="entry name" value="NAD(P)-binding Rossmann-like Domain"/>
    <property type="match status" value="1"/>
</dbReference>
<dbReference type="SUPFAM" id="SSF51735">
    <property type="entry name" value="NAD(P)-binding Rossmann-fold domains"/>
    <property type="match status" value="1"/>
</dbReference>
<dbReference type="OrthoDB" id="9811743at2"/>
<dbReference type="KEGG" id="sus:Acid_0574"/>
<dbReference type="InterPro" id="IPR001509">
    <property type="entry name" value="Epimerase_deHydtase"/>
</dbReference>
<sequence>MNAFVTGAAGFIGSNLVDRLLAEGHTVIGFDNFSTGQRRFLESAHSHPRFRLAEGNLLELDAVKSAMTGGDFVFHLAANADVRFGPDHPRRDLEQNTIVTWNVLEAMRATGARRIAFSSTGSVYGEPDIFPTPETAPFPVQTSLYGASKLAAEGMIAAYATAFGFQAWIFRFVSILGERYTHGHVLDFYRQLLEHPERLDVLGNGRQRKSYLYVQDCVSAMLLAAEKSTAAVNIFNLGTDEYCEVNDSIGWISGHLGVSPQLKYAGGERGWIGDSPFIFLDCGRMRSLGWQPALSIRQGVVRTVEYLQQNPWVLEARQ</sequence>
<dbReference type="InterPro" id="IPR036291">
    <property type="entry name" value="NAD(P)-bd_dom_sf"/>
</dbReference>
<protein>
    <submittedName>
        <fullName evidence="3">NAD-dependent epimerase/dehydratase</fullName>
    </submittedName>
</protein>
<dbReference type="Pfam" id="PF01370">
    <property type="entry name" value="Epimerase"/>
    <property type="match status" value="1"/>
</dbReference>
<gene>
    <name evidence="3" type="ordered locus">Acid_0574</name>
</gene>
<comment type="similarity">
    <text evidence="1">Belongs to the NAD(P)-dependent epimerase/dehydratase family.</text>
</comment>
<evidence type="ECO:0000256" key="1">
    <source>
        <dbReference type="ARBA" id="ARBA00007637"/>
    </source>
</evidence>
<dbReference type="Gene3D" id="3.90.25.10">
    <property type="entry name" value="UDP-galactose 4-epimerase, domain 1"/>
    <property type="match status" value="1"/>
</dbReference>
<dbReference type="eggNOG" id="COG0451">
    <property type="taxonomic scope" value="Bacteria"/>
</dbReference>
<reference evidence="3" key="1">
    <citation type="submission" date="2006-10" db="EMBL/GenBank/DDBJ databases">
        <title>Complete sequence of Solibacter usitatus Ellin6076.</title>
        <authorList>
            <consortium name="US DOE Joint Genome Institute"/>
            <person name="Copeland A."/>
            <person name="Lucas S."/>
            <person name="Lapidus A."/>
            <person name="Barry K."/>
            <person name="Detter J.C."/>
            <person name="Glavina del Rio T."/>
            <person name="Hammon N."/>
            <person name="Israni S."/>
            <person name="Dalin E."/>
            <person name="Tice H."/>
            <person name="Pitluck S."/>
            <person name="Thompson L.S."/>
            <person name="Brettin T."/>
            <person name="Bruce D."/>
            <person name="Han C."/>
            <person name="Tapia R."/>
            <person name="Gilna P."/>
            <person name="Schmutz J."/>
            <person name="Larimer F."/>
            <person name="Land M."/>
            <person name="Hauser L."/>
            <person name="Kyrpides N."/>
            <person name="Mikhailova N."/>
            <person name="Janssen P.H."/>
            <person name="Kuske C.R."/>
            <person name="Richardson P."/>
        </authorList>
    </citation>
    <scope>NUCLEOTIDE SEQUENCE</scope>
    <source>
        <strain evidence="3">Ellin6076</strain>
    </source>
</reference>
<dbReference type="AlphaFoldDB" id="Q02BI6"/>
<dbReference type="HOGENOM" id="CLU_007383_1_7_0"/>
<dbReference type="InParanoid" id="Q02BI6"/>
<accession>Q02BI6</accession>
<name>Q02BI6_SOLUE</name>
<dbReference type="CDD" id="cd05234">
    <property type="entry name" value="UDP_G4E_2_SDR_e"/>
    <property type="match status" value="1"/>
</dbReference>
<organism evidence="3">
    <name type="scientific">Solibacter usitatus (strain Ellin6076)</name>
    <dbReference type="NCBI Taxonomy" id="234267"/>
    <lineage>
        <taxon>Bacteria</taxon>
        <taxon>Pseudomonadati</taxon>
        <taxon>Acidobacteriota</taxon>
        <taxon>Terriglobia</taxon>
        <taxon>Bryobacterales</taxon>
        <taxon>Solibacteraceae</taxon>
        <taxon>Candidatus Solibacter</taxon>
    </lineage>
</organism>
<proteinExistence type="inferred from homology"/>
<dbReference type="PANTHER" id="PTHR43000">
    <property type="entry name" value="DTDP-D-GLUCOSE 4,6-DEHYDRATASE-RELATED"/>
    <property type="match status" value="1"/>
</dbReference>
<feature type="domain" description="NAD-dependent epimerase/dehydratase" evidence="2">
    <location>
        <begin position="4"/>
        <end position="238"/>
    </location>
</feature>
<evidence type="ECO:0000259" key="2">
    <source>
        <dbReference type="Pfam" id="PF01370"/>
    </source>
</evidence>
<dbReference type="EMBL" id="CP000473">
    <property type="protein sequence ID" value="ABJ81580.1"/>
    <property type="molecule type" value="Genomic_DNA"/>
</dbReference>
<evidence type="ECO:0000313" key="3">
    <source>
        <dbReference type="EMBL" id="ABJ81580.1"/>
    </source>
</evidence>